<dbReference type="InterPro" id="IPR016683">
    <property type="entry name" value="Glyco_trans_28_RedA_prd"/>
</dbReference>
<dbReference type="InterPro" id="IPR007235">
    <property type="entry name" value="Glyco_trans_28_C"/>
</dbReference>
<evidence type="ECO:0000313" key="3">
    <source>
        <dbReference type="Proteomes" id="UP001056291"/>
    </source>
</evidence>
<dbReference type="EMBL" id="CP098747">
    <property type="protein sequence ID" value="USG63032.1"/>
    <property type="molecule type" value="Genomic_DNA"/>
</dbReference>
<dbReference type="SUPFAM" id="SSF53756">
    <property type="entry name" value="UDP-Glycosyltransferase/glycogen phosphorylase"/>
    <property type="match status" value="1"/>
</dbReference>
<keyword evidence="3" id="KW-1185">Reference proteome</keyword>
<reference evidence="2" key="1">
    <citation type="submission" date="2022-06" db="EMBL/GenBank/DDBJ databases">
        <title>Sneathiella actinostolidae sp. nov., isolated from a sea anemonein the Western Pacific Ocean.</title>
        <authorList>
            <person name="Wei M.J."/>
        </authorList>
    </citation>
    <scope>NUCLEOTIDE SEQUENCE</scope>
    <source>
        <strain evidence="2">PHK-P5</strain>
    </source>
</reference>
<sequence>MGKNKSARRILIYSHDSFGLGHLRRCRAMANSLVEQNPNLSVLILSGSPIIGSFDFKARVDFVRIPGIIKLRNGEYTSLSLHIDTEQTLAMRASIIRHTAETFDPDIFIVDKEPYGLRGEVADTLDVLKKRGTHLVLGLRDVLDDPALLAPEWKRKNVLPALENLYDDIWIFGVEQIYNPLAEIEIPARVKRKITYTGYLPRSVQSGTDPAILSEMNDPYVLITVGGGGDGEVLIDWVLRAYEEEKEPPLSALFVLGPFMPPETRASFRDRIAKLDRVRAVTFDSHLESLMEEASAVVAMGGYNTFCEILSMDKRALIIPRTVPRLEQYIRSTRAAETGLIGVLIDDGIRSSETMLTALRQLAQQKKPSEVIIPGLLDGLTNLNRLVRLRFKSVDKRKSESVSNLISKAVD</sequence>
<name>A0ABY4WAT8_9PROT</name>
<evidence type="ECO:0000313" key="2">
    <source>
        <dbReference type="EMBL" id="USG63032.1"/>
    </source>
</evidence>
<dbReference type="RefSeq" id="WP_251937500.1">
    <property type="nucleotide sequence ID" value="NZ_CP098747.1"/>
</dbReference>
<dbReference type="Gene3D" id="3.40.50.2000">
    <property type="entry name" value="Glycogen Phosphorylase B"/>
    <property type="match status" value="1"/>
</dbReference>
<protein>
    <recommendedName>
        <fullName evidence="1">Glycosyl transferase family 28 C-terminal domain-containing protein</fullName>
    </recommendedName>
</protein>
<accession>A0ABY4WAT8</accession>
<gene>
    <name evidence="2" type="ORF">NBZ79_08575</name>
</gene>
<dbReference type="Pfam" id="PF04101">
    <property type="entry name" value="Glyco_tran_28_C"/>
    <property type="match status" value="1"/>
</dbReference>
<dbReference type="Proteomes" id="UP001056291">
    <property type="component" value="Chromosome"/>
</dbReference>
<evidence type="ECO:0000259" key="1">
    <source>
        <dbReference type="Pfam" id="PF04101"/>
    </source>
</evidence>
<organism evidence="2 3">
    <name type="scientific">Sneathiella marina</name>
    <dbReference type="NCBI Taxonomy" id="2950108"/>
    <lineage>
        <taxon>Bacteria</taxon>
        <taxon>Pseudomonadati</taxon>
        <taxon>Pseudomonadota</taxon>
        <taxon>Alphaproteobacteria</taxon>
        <taxon>Sneathiellales</taxon>
        <taxon>Sneathiellaceae</taxon>
        <taxon>Sneathiella</taxon>
    </lineage>
</organism>
<feature type="domain" description="Glycosyl transferase family 28 C-terminal" evidence="1">
    <location>
        <begin position="227"/>
        <end position="322"/>
    </location>
</feature>
<dbReference type="PANTHER" id="PTHR21015:SF28">
    <property type="entry name" value="SLL1722 PROTEIN"/>
    <property type="match status" value="1"/>
</dbReference>
<dbReference type="PANTHER" id="PTHR21015">
    <property type="entry name" value="UDP-N-ACETYLGLUCOSAMINE--N-ACETYLMURAMYL-(PENTAPEPTIDE) PYROPHOSPHORYL-UNDECAPRENOL N-ACETYLGLUCOSAMINE TRANSFERASE 1"/>
    <property type="match status" value="1"/>
</dbReference>
<proteinExistence type="predicted"/>
<dbReference type="PIRSF" id="PIRSF017085">
    <property type="entry name" value="Glycosyltransf_RedA_prd"/>
    <property type="match status" value="1"/>
</dbReference>